<sequence length="893" mass="98167">MSDRQSSAVRRQSNMSGDVSPQINDSVASTSPTLDMPRESTDNAGVPKPKRLACMICRKRKLKCDGIKPSCSTCARLGHSCAYDEVRRKSGPKRGYVKALEERLKQVETLLNKTQDPFPTTDNSSAATSVPLPMDTNNSSHLSAAQMGATLAVPNPSIAINGERELDHSWHFNGESPQQGASLDDFNFNSSIPLGLNNVTNNFAWEMIGLGLEEPLPPQETIDELHQIFFEKVHPSLPMIQKYRYLAAMNLAPNQRPPVCLRYAIWTLACSITDKYSDLKDLFYQRARKYVEADYIKGYGEHMISVAHAQTHVLLASYEFKMMYFPRGWMSTGAAVRLCHMIGLHRLDGAGLDVKQSLPPPRDWTEREERRRTFWMAFCEDRYASIGTGWPMMIDEKDIMTNLPASDEAFDMSRPEQTQTLQACMTSSGAGKLSSFGGIVLMACLFGRNLLHLHRPDVDERDHDLNGEFWKRHRVLDNILLNTSLCLPPHIKLPEGRGDPNIVFTNMSIHTSTICLHQAAIFKADKNKLPATVSTESKVRCISAANEITSIMKMISHMDLSTMNPFISFCLYVAARVFVQYLKSRPSDTQTTDSLRFLLTAMNALKRRNPLTESFLVQLDVDLEALVARIPSLQNAFPRSTDSPDLTGVRGRCDARAPSNGIIQHTTQCNYVRGPEDEITLQPADPIEPEADATTNGAPGADRTNRQNYANQQWLHADARGQGQDSILTPSSGSMYEKSNSGMVGLGQSETSGDVNGSADGDQSNRPTPSSSSASEQRGGMGNGMDDTRRATYDTSGVMGGQTVLMDAQGTGYLASGGEYGLGISGMASRPYGMGDTPDGYGMAPGGWQGMQQPGVLRSLVGMEPLDAMDLTIDGQRNDGSHGDAQYGSMTFR</sequence>
<accession>A0A8K0X775</accession>
<feature type="region of interest" description="Disordered" evidence="6">
    <location>
        <begin position="717"/>
        <end position="793"/>
    </location>
</feature>
<name>A0A8K0X775_9PEZI</name>
<feature type="compositionally biased region" description="Polar residues" evidence="6">
    <location>
        <begin position="723"/>
        <end position="769"/>
    </location>
</feature>
<dbReference type="CDD" id="cd00067">
    <property type="entry name" value="GAL4"/>
    <property type="match status" value="1"/>
</dbReference>
<evidence type="ECO:0000256" key="6">
    <source>
        <dbReference type="SAM" id="MobiDB-lite"/>
    </source>
</evidence>
<dbReference type="GO" id="GO:0003677">
    <property type="term" value="F:DNA binding"/>
    <property type="evidence" value="ECO:0007669"/>
    <property type="project" value="InterPro"/>
</dbReference>
<dbReference type="AlphaFoldDB" id="A0A8K0X775"/>
<dbReference type="PROSITE" id="PS00463">
    <property type="entry name" value="ZN2_CY6_FUNGAL_1"/>
    <property type="match status" value="1"/>
</dbReference>
<keyword evidence="5" id="KW-0539">Nucleus</keyword>
<gene>
    <name evidence="8" type="ORF">B0T11DRAFT_317099</name>
</gene>
<dbReference type="PANTHER" id="PTHR47338">
    <property type="entry name" value="ZN(II)2CYS6 TRANSCRIPTION FACTOR (EUROFUNG)-RELATED"/>
    <property type="match status" value="1"/>
</dbReference>
<dbReference type="InterPro" id="IPR050815">
    <property type="entry name" value="TF_fung"/>
</dbReference>
<organism evidence="8 9">
    <name type="scientific">Plectosphaerella cucumerina</name>
    <dbReference type="NCBI Taxonomy" id="40658"/>
    <lineage>
        <taxon>Eukaryota</taxon>
        <taxon>Fungi</taxon>
        <taxon>Dikarya</taxon>
        <taxon>Ascomycota</taxon>
        <taxon>Pezizomycotina</taxon>
        <taxon>Sordariomycetes</taxon>
        <taxon>Hypocreomycetidae</taxon>
        <taxon>Glomerellales</taxon>
        <taxon>Plectosphaerellaceae</taxon>
        <taxon>Plectosphaerella</taxon>
    </lineage>
</organism>
<keyword evidence="4" id="KW-0804">Transcription</keyword>
<keyword evidence="9" id="KW-1185">Reference proteome</keyword>
<comment type="caution">
    <text evidence="8">The sequence shown here is derived from an EMBL/GenBank/DDBJ whole genome shotgun (WGS) entry which is preliminary data.</text>
</comment>
<dbReference type="PROSITE" id="PS50048">
    <property type="entry name" value="ZN2_CY6_FUNGAL_2"/>
    <property type="match status" value="1"/>
</dbReference>
<dbReference type="GO" id="GO:0005634">
    <property type="term" value="C:nucleus"/>
    <property type="evidence" value="ECO:0007669"/>
    <property type="project" value="UniProtKB-SubCell"/>
</dbReference>
<reference evidence="8" key="1">
    <citation type="journal article" date="2021" name="Nat. Commun.">
        <title>Genetic determinants of endophytism in the Arabidopsis root mycobiome.</title>
        <authorList>
            <person name="Mesny F."/>
            <person name="Miyauchi S."/>
            <person name="Thiergart T."/>
            <person name="Pickel B."/>
            <person name="Atanasova L."/>
            <person name="Karlsson M."/>
            <person name="Huettel B."/>
            <person name="Barry K.W."/>
            <person name="Haridas S."/>
            <person name="Chen C."/>
            <person name="Bauer D."/>
            <person name="Andreopoulos W."/>
            <person name="Pangilinan J."/>
            <person name="LaButti K."/>
            <person name="Riley R."/>
            <person name="Lipzen A."/>
            <person name="Clum A."/>
            <person name="Drula E."/>
            <person name="Henrissat B."/>
            <person name="Kohler A."/>
            <person name="Grigoriev I.V."/>
            <person name="Martin F.M."/>
            <person name="Hacquard S."/>
        </authorList>
    </citation>
    <scope>NUCLEOTIDE SEQUENCE</scope>
    <source>
        <strain evidence="8">MPI-CAGE-AT-0016</strain>
    </source>
</reference>
<dbReference type="SMART" id="SM00066">
    <property type="entry name" value="GAL4"/>
    <property type="match status" value="1"/>
</dbReference>
<evidence type="ECO:0000256" key="3">
    <source>
        <dbReference type="ARBA" id="ARBA00023015"/>
    </source>
</evidence>
<dbReference type="PANTHER" id="PTHR47338:SF10">
    <property type="entry name" value="TRANSCRIPTION FACTOR DOMAIN-CONTAINING PROTEIN-RELATED"/>
    <property type="match status" value="1"/>
</dbReference>
<dbReference type="Gene3D" id="4.10.240.10">
    <property type="entry name" value="Zn(2)-C6 fungal-type DNA-binding domain"/>
    <property type="match status" value="1"/>
</dbReference>
<evidence type="ECO:0000256" key="5">
    <source>
        <dbReference type="ARBA" id="ARBA00023242"/>
    </source>
</evidence>
<dbReference type="CDD" id="cd12148">
    <property type="entry name" value="fungal_TF_MHR"/>
    <property type="match status" value="1"/>
</dbReference>
<keyword evidence="3" id="KW-0805">Transcription regulation</keyword>
<evidence type="ECO:0000313" key="9">
    <source>
        <dbReference type="Proteomes" id="UP000813385"/>
    </source>
</evidence>
<dbReference type="EMBL" id="JAGPXD010000002">
    <property type="protein sequence ID" value="KAH7369105.1"/>
    <property type="molecule type" value="Genomic_DNA"/>
</dbReference>
<dbReference type="CDD" id="cd14653">
    <property type="entry name" value="ZIP_Gal4p-like"/>
    <property type="match status" value="1"/>
</dbReference>
<dbReference type="InterPro" id="IPR001138">
    <property type="entry name" value="Zn2Cys6_DnaBD"/>
</dbReference>
<evidence type="ECO:0000256" key="1">
    <source>
        <dbReference type="ARBA" id="ARBA00004123"/>
    </source>
</evidence>
<dbReference type="GO" id="GO:0000981">
    <property type="term" value="F:DNA-binding transcription factor activity, RNA polymerase II-specific"/>
    <property type="evidence" value="ECO:0007669"/>
    <property type="project" value="InterPro"/>
</dbReference>
<dbReference type="OrthoDB" id="5600212at2759"/>
<dbReference type="Proteomes" id="UP000813385">
    <property type="component" value="Unassembled WGS sequence"/>
</dbReference>
<feature type="region of interest" description="Disordered" evidence="6">
    <location>
        <begin position="1"/>
        <end position="47"/>
    </location>
</feature>
<evidence type="ECO:0000256" key="4">
    <source>
        <dbReference type="ARBA" id="ARBA00023163"/>
    </source>
</evidence>
<evidence type="ECO:0000313" key="8">
    <source>
        <dbReference type="EMBL" id="KAH7369105.1"/>
    </source>
</evidence>
<dbReference type="GO" id="GO:0006351">
    <property type="term" value="P:DNA-templated transcription"/>
    <property type="evidence" value="ECO:0007669"/>
    <property type="project" value="InterPro"/>
</dbReference>
<dbReference type="InterPro" id="IPR007219">
    <property type="entry name" value="XnlR_reg_dom"/>
</dbReference>
<feature type="region of interest" description="Disordered" evidence="6">
    <location>
        <begin position="872"/>
        <end position="893"/>
    </location>
</feature>
<feature type="compositionally biased region" description="Polar residues" evidence="6">
    <location>
        <begin position="1"/>
        <end position="33"/>
    </location>
</feature>
<protein>
    <submittedName>
        <fullName evidence="8">Fungal-specific transcription factor domain-containing protein</fullName>
    </submittedName>
</protein>
<feature type="domain" description="Zn(2)-C6 fungal-type" evidence="7">
    <location>
        <begin position="53"/>
        <end position="83"/>
    </location>
</feature>
<keyword evidence="2" id="KW-0479">Metal-binding</keyword>
<evidence type="ECO:0000256" key="2">
    <source>
        <dbReference type="ARBA" id="ARBA00022723"/>
    </source>
</evidence>
<dbReference type="GO" id="GO:0008270">
    <property type="term" value="F:zinc ion binding"/>
    <property type="evidence" value="ECO:0007669"/>
    <property type="project" value="InterPro"/>
</dbReference>
<dbReference type="InterPro" id="IPR036864">
    <property type="entry name" value="Zn2-C6_fun-type_DNA-bd_sf"/>
</dbReference>
<dbReference type="Pfam" id="PF04082">
    <property type="entry name" value="Fungal_trans"/>
    <property type="match status" value="1"/>
</dbReference>
<dbReference type="Pfam" id="PF00172">
    <property type="entry name" value="Zn_clus"/>
    <property type="match status" value="1"/>
</dbReference>
<evidence type="ECO:0000259" key="7">
    <source>
        <dbReference type="PROSITE" id="PS50048"/>
    </source>
</evidence>
<dbReference type="SMART" id="SM00906">
    <property type="entry name" value="Fungal_trans"/>
    <property type="match status" value="1"/>
</dbReference>
<proteinExistence type="predicted"/>
<dbReference type="SUPFAM" id="SSF57701">
    <property type="entry name" value="Zn2/Cys6 DNA-binding domain"/>
    <property type="match status" value="1"/>
</dbReference>
<comment type="subcellular location">
    <subcellularLocation>
        <location evidence="1">Nucleus</location>
    </subcellularLocation>
</comment>